<keyword evidence="3" id="KW-1185">Reference proteome</keyword>
<dbReference type="AlphaFoldDB" id="A0A833TFB2"/>
<protein>
    <submittedName>
        <fullName evidence="2">Uncharacterized protein</fullName>
    </submittedName>
</protein>
<gene>
    <name evidence="2" type="ORF">GN244_ATG02003</name>
</gene>
<evidence type="ECO:0000256" key="1">
    <source>
        <dbReference type="SAM" id="MobiDB-lite"/>
    </source>
</evidence>
<evidence type="ECO:0000313" key="3">
    <source>
        <dbReference type="Proteomes" id="UP000602510"/>
    </source>
</evidence>
<accession>A0A833TFB2</accession>
<name>A0A833TFB2_PHYIN</name>
<comment type="caution">
    <text evidence="2">The sequence shown here is derived from an EMBL/GenBank/DDBJ whole genome shotgun (WGS) entry which is preliminary data.</text>
</comment>
<evidence type="ECO:0000313" key="2">
    <source>
        <dbReference type="EMBL" id="KAF4045555.1"/>
    </source>
</evidence>
<dbReference type="Proteomes" id="UP000602510">
    <property type="component" value="Unassembled WGS sequence"/>
</dbReference>
<feature type="region of interest" description="Disordered" evidence="1">
    <location>
        <begin position="95"/>
        <end position="117"/>
    </location>
</feature>
<sequence length="163" mass="18923">MFRSVAHEAVYRILKEMKECPAEKDSVPVVEAFEVQSIGVPPLRDKLPSLNWERLRWQAERVVQETELLGEFWFILEDWAERYFEGNANHIWQKLGDRTGKKPTLGGGRSRRRQQRRGRGAVCFDRSSLYKGSAEALNDFKLRQEEDEDVSFCASSVLRLFAS</sequence>
<dbReference type="EMBL" id="WSZM01000043">
    <property type="protein sequence ID" value="KAF4045555.1"/>
    <property type="molecule type" value="Genomic_DNA"/>
</dbReference>
<organism evidence="2 3">
    <name type="scientific">Phytophthora infestans</name>
    <name type="common">Potato late blight agent</name>
    <name type="synonym">Botrytis infestans</name>
    <dbReference type="NCBI Taxonomy" id="4787"/>
    <lineage>
        <taxon>Eukaryota</taxon>
        <taxon>Sar</taxon>
        <taxon>Stramenopiles</taxon>
        <taxon>Oomycota</taxon>
        <taxon>Peronosporomycetes</taxon>
        <taxon>Peronosporales</taxon>
        <taxon>Peronosporaceae</taxon>
        <taxon>Phytophthora</taxon>
    </lineage>
</organism>
<reference evidence="2" key="1">
    <citation type="submission" date="2020-04" db="EMBL/GenBank/DDBJ databases">
        <title>Hybrid Assembly of Korean Phytophthora infestans isolates.</title>
        <authorList>
            <person name="Prokchorchik M."/>
            <person name="Lee Y."/>
            <person name="Seo J."/>
            <person name="Cho J.-H."/>
            <person name="Park Y.-E."/>
            <person name="Jang D.-C."/>
            <person name="Im J.-S."/>
            <person name="Choi J.-G."/>
            <person name="Park H.-J."/>
            <person name="Lee G.-B."/>
            <person name="Lee Y.-G."/>
            <person name="Hong S.-Y."/>
            <person name="Cho K."/>
            <person name="Sohn K.H."/>
        </authorList>
    </citation>
    <scope>NUCLEOTIDE SEQUENCE</scope>
    <source>
        <strain evidence="2">KR_1_A1</strain>
    </source>
</reference>
<proteinExistence type="predicted"/>